<dbReference type="EMBL" id="OX336137">
    <property type="protein sequence ID" value="CAI2717513.1"/>
    <property type="molecule type" value="Genomic_DNA"/>
</dbReference>
<evidence type="ECO:0000313" key="3">
    <source>
        <dbReference type="Proteomes" id="UP001157733"/>
    </source>
</evidence>
<sequence>MGLTTYKRGVNNVYYTPGQLRDTVGLSKEAFRHWKRVVPAFANGRGHAPSFSSGDVLASAVLRRLTDTVGVRIGHLSEVVPTIFEVCNVSSWEALQNKSLVIDLEKRTCVAATDSALPVGELVVVCALAPLIKTLEFDLLNSSAQSHTKALPPISGSKRVREGGRR</sequence>
<protein>
    <recommendedName>
        <fullName evidence="4">HTH merR-type domain-containing protein</fullName>
    </recommendedName>
</protein>
<evidence type="ECO:0000313" key="2">
    <source>
        <dbReference type="EMBL" id="CAI2717513.1"/>
    </source>
</evidence>
<evidence type="ECO:0008006" key="4">
    <source>
        <dbReference type="Google" id="ProtNLM"/>
    </source>
</evidence>
<gene>
    <name evidence="2" type="ORF">NSPWAT_0654</name>
</gene>
<proteinExistence type="predicted"/>
<keyword evidence="3" id="KW-1185">Reference proteome</keyword>
<organism evidence="2 3">
    <name type="scientific">Nitrospina watsonii</name>
    <dbReference type="NCBI Taxonomy" id="1323948"/>
    <lineage>
        <taxon>Bacteria</taxon>
        <taxon>Pseudomonadati</taxon>
        <taxon>Nitrospinota/Tectimicrobiota group</taxon>
        <taxon>Nitrospinota</taxon>
        <taxon>Nitrospinia</taxon>
        <taxon>Nitrospinales</taxon>
        <taxon>Nitrospinaceae</taxon>
        <taxon>Nitrospina</taxon>
    </lineage>
</organism>
<reference evidence="2 3" key="1">
    <citation type="submission" date="2022-09" db="EMBL/GenBank/DDBJ databases">
        <authorList>
            <person name="Kop L."/>
        </authorList>
    </citation>
    <scope>NUCLEOTIDE SEQUENCE [LARGE SCALE GENOMIC DNA]</scope>
    <source>
        <strain evidence="2 3">347</strain>
    </source>
</reference>
<evidence type="ECO:0000256" key="1">
    <source>
        <dbReference type="SAM" id="MobiDB-lite"/>
    </source>
</evidence>
<name>A0ABM9HBH6_9BACT</name>
<accession>A0ABM9HBH6</accession>
<feature type="region of interest" description="Disordered" evidence="1">
    <location>
        <begin position="147"/>
        <end position="166"/>
    </location>
</feature>
<dbReference type="Proteomes" id="UP001157733">
    <property type="component" value="Chromosome"/>
</dbReference>